<dbReference type="Pfam" id="PF00059">
    <property type="entry name" value="Lectin_C"/>
    <property type="match status" value="1"/>
</dbReference>
<dbReference type="SUPFAM" id="SSF56436">
    <property type="entry name" value="C-type lectin-like"/>
    <property type="match status" value="1"/>
</dbReference>
<proteinExistence type="predicted"/>
<organism evidence="3 4">
    <name type="scientific">Branchiostoma floridae</name>
    <name type="common">Florida lancelet</name>
    <name type="synonym">Amphioxus</name>
    <dbReference type="NCBI Taxonomy" id="7739"/>
    <lineage>
        <taxon>Eukaryota</taxon>
        <taxon>Metazoa</taxon>
        <taxon>Chordata</taxon>
        <taxon>Cephalochordata</taxon>
        <taxon>Leptocardii</taxon>
        <taxon>Amphioxiformes</taxon>
        <taxon>Branchiostomatidae</taxon>
        <taxon>Branchiostoma</taxon>
    </lineage>
</organism>
<reference evidence="3" key="1">
    <citation type="journal article" date="2020" name="Nat. Ecol. Evol.">
        <title>Deeply conserved synteny resolves early events in vertebrate evolution.</title>
        <authorList>
            <person name="Simakov O."/>
            <person name="Marletaz F."/>
            <person name="Yue J.X."/>
            <person name="O'Connell B."/>
            <person name="Jenkins J."/>
            <person name="Brandt A."/>
            <person name="Calef R."/>
            <person name="Tung C.H."/>
            <person name="Huang T.K."/>
            <person name="Schmutz J."/>
            <person name="Satoh N."/>
            <person name="Yu J.K."/>
            <person name="Putnam N.H."/>
            <person name="Green R.E."/>
            <person name="Rokhsar D.S."/>
        </authorList>
    </citation>
    <scope>NUCLEOTIDE SEQUENCE [LARGE SCALE GENOMIC DNA]</scope>
    <source>
        <strain evidence="3">S238N-H82</strain>
    </source>
</reference>
<dbReference type="Proteomes" id="UP000001554">
    <property type="component" value="Chromosome 18"/>
</dbReference>
<evidence type="ECO:0000259" key="2">
    <source>
        <dbReference type="PROSITE" id="PS50041"/>
    </source>
</evidence>
<name>A0A9J7HPG7_BRAFL</name>
<protein>
    <submittedName>
        <fullName evidence="4">Macrophage mannose receptor 1-like</fullName>
    </submittedName>
</protein>
<dbReference type="Gene3D" id="3.10.100.10">
    <property type="entry name" value="Mannose-Binding Protein A, subunit A"/>
    <property type="match status" value="1"/>
</dbReference>
<sequence>MKRSKILGNTNQDTSTTRKTSRIGCRQVGYKLLAGTCIRLNLRKLSYKTARKTCKKDGARLAMPETEELDLALRNLVQKEGHNINFWIGLRNKGGFFLRKRHWLWEDGSKLGHYKGWNLGEPNGKRWVHLPEFNLCVRYYWAGRTGDPMWDDSSCTRKHGFICQASLE</sequence>
<dbReference type="AlphaFoldDB" id="A0A9J7HPG7"/>
<dbReference type="InterPro" id="IPR016186">
    <property type="entry name" value="C-type_lectin-like/link_sf"/>
</dbReference>
<accession>A0A9J7HPG7</accession>
<gene>
    <name evidence="4" type="primary">LOC118406253</name>
</gene>
<dbReference type="PROSITE" id="PS50041">
    <property type="entry name" value="C_TYPE_LECTIN_2"/>
    <property type="match status" value="1"/>
</dbReference>
<dbReference type="SMART" id="SM00034">
    <property type="entry name" value="CLECT"/>
    <property type="match status" value="1"/>
</dbReference>
<dbReference type="InterPro" id="IPR018378">
    <property type="entry name" value="C-type_lectin_CS"/>
</dbReference>
<dbReference type="InterPro" id="IPR016187">
    <property type="entry name" value="CTDL_fold"/>
</dbReference>
<dbReference type="CDD" id="cd00037">
    <property type="entry name" value="CLECT"/>
    <property type="match status" value="1"/>
</dbReference>
<dbReference type="KEGG" id="bfo:118406253"/>
<dbReference type="PROSITE" id="PS00615">
    <property type="entry name" value="C_TYPE_LECTIN_1"/>
    <property type="match status" value="1"/>
</dbReference>
<keyword evidence="1" id="KW-1015">Disulfide bond</keyword>
<dbReference type="InterPro" id="IPR001304">
    <property type="entry name" value="C-type_lectin-like"/>
</dbReference>
<dbReference type="PANTHER" id="PTHR22801:SF63">
    <property type="entry name" value="C-TYPE LECTIN DOMAIN-CONTAINING PROTEIN"/>
    <property type="match status" value="1"/>
</dbReference>
<evidence type="ECO:0000256" key="1">
    <source>
        <dbReference type="ARBA" id="ARBA00023157"/>
    </source>
</evidence>
<dbReference type="RefSeq" id="XP_035662075.1">
    <property type="nucleotide sequence ID" value="XM_035806182.1"/>
</dbReference>
<keyword evidence="3" id="KW-1185">Reference proteome</keyword>
<dbReference type="InterPro" id="IPR050801">
    <property type="entry name" value="Ca-Dep_Lectins_ImmuneDev"/>
</dbReference>
<dbReference type="OMA" id="KEGHNIN"/>
<reference evidence="4" key="2">
    <citation type="submission" date="2025-08" db="UniProtKB">
        <authorList>
            <consortium name="RefSeq"/>
        </authorList>
    </citation>
    <scope>IDENTIFICATION</scope>
    <source>
        <strain evidence="4">S238N-H82</strain>
        <tissue evidence="4">Testes</tissue>
    </source>
</reference>
<dbReference type="PANTHER" id="PTHR22801">
    <property type="entry name" value="LITHOSTATHINE"/>
    <property type="match status" value="1"/>
</dbReference>
<feature type="domain" description="C-type lectin" evidence="2">
    <location>
        <begin position="33"/>
        <end position="164"/>
    </location>
</feature>
<dbReference type="GeneID" id="118406253"/>
<evidence type="ECO:0000313" key="3">
    <source>
        <dbReference type="Proteomes" id="UP000001554"/>
    </source>
</evidence>
<dbReference type="OrthoDB" id="7357196at2759"/>
<evidence type="ECO:0000313" key="4">
    <source>
        <dbReference type="RefSeq" id="XP_035662075.1"/>
    </source>
</evidence>